<dbReference type="EMBL" id="CP038437">
    <property type="protein sequence ID" value="QEM80909.1"/>
    <property type="molecule type" value="Genomic_DNA"/>
</dbReference>
<gene>
    <name evidence="3" type="ORF">E4T21_04585</name>
</gene>
<name>A0A5C1NGV4_9GAMM</name>
<keyword evidence="4" id="KW-1185">Reference proteome</keyword>
<feature type="region of interest" description="Disordered" evidence="1">
    <location>
        <begin position="293"/>
        <end position="313"/>
    </location>
</feature>
<dbReference type="KEGG" id="hbh:E4T21_04585"/>
<evidence type="ECO:0000256" key="2">
    <source>
        <dbReference type="SAM" id="Phobius"/>
    </source>
</evidence>
<organism evidence="3 4">
    <name type="scientific">Halomonas binhaiensis</name>
    <dbReference type="NCBI Taxonomy" id="2562282"/>
    <lineage>
        <taxon>Bacteria</taxon>
        <taxon>Pseudomonadati</taxon>
        <taxon>Pseudomonadota</taxon>
        <taxon>Gammaproteobacteria</taxon>
        <taxon>Oceanospirillales</taxon>
        <taxon>Halomonadaceae</taxon>
        <taxon>Halomonas</taxon>
    </lineage>
</organism>
<reference evidence="3" key="1">
    <citation type="submission" date="2021-02" db="EMBL/GenBank/DDBJ databases">
        <title>Strain Y2R2, a novel species of the genus Halomonas.</title>
        <authorList>
            <person name="Huang H."/>
        </authorList>
    </citation>
    <scope>NUCLEOTIDE SEQUENCE</scope>
    <source>
        <strain evidence="3">Y2R2</strain>
    </source>
</reference>
<evidence type="ECO:0000313" key="3">
    <source>
        <dbReference type="EMBL" id="QEM80909.1"/>
    </source>
</evidence>
<dbReference type="Pfam" id="PF16937">
    <property type="entry name" value="T3SS_HrpK1"/>
    <property type="match status" value="1"/>
</dbReference>
<dbReference type="Proteomes" id="UP000324285">
    <property type="component" value="Chromosome"/>
</dbReference>
<accession>A0A5C1NGV4</accession>
<feature type="region of interest" description="Disordered" evidence="1">
    <location>
        <begin position="230"/>
        <end position="255"/>
    </location>
</feature>
<feature type="transmembrane region" description="Helical" evidence="2">
    <location>
        <begin position="1033"/>
        <end position="1055"/>
    </location>
</feature>
<dbReference type="AlphaFoldDB" id="A0A5C1NGV4"/>
<keyword evidence="2" id="KW-0472">Membrane</keyword>
<evidence type="ECO:0000313" key="4">
    <source>
        <dbReference type="Proteomes" id="UP000324285"/>
    </source>
</evidence>
<proteinExistence type="predicted"/>
<protein>
    <recommendedName>
        <fullName evidence="5">Type III effector HrpK</fullName>
    </recommendedName>
</protein>
<evidence type="ECO:0000256" key="1">
    <source>
        <dbReference type="SAM" id="MobiDB-lite"/>
    </source>
</evidence>
<feature type="compositionally biased region" description="Polar residues" evidence="1">
    <location>
        <begin position="239"/>
        <end position="253"/>
    </location>
</feature>
<dbReference type="OrthoDB" id="9035138at2"/>
<dbReference type="RefSeq" id="WP_149283923.1">
    <property type="nucleotide sequence ID" value="NZ_CP038437.2"/>
</dbReference>
<evidence type="ECO:0008006" key="5">
    <source>
        <dbReference type="Google" id="ProtNLM"/>
    </source>
</evidence>
<feature type="compositionally biased region" description="Low complexity" evidence="1">
    <location>
        <begin position="1"/>
        <end position="25"/>
    </location>
</feature>
<keyword evidence="2" id="KW-1133">Transmembrane helix</keyword>
<keyword evidence="2" id="KW-0812">Transmembrane</keyword>
<dbReference type="InterPro" id="IPR031613">
    <property type="entry name" value="HrpK"/>
</dbReference>
<sequence length="1107" mass="118867">MSVKAVSGSDATSSESSDSVSAWEEAVNEAKQAGIQWELPDNDKRSAQDVIDDSPLLKNLGNQSGVKDMLEERVGDIDQDADAAYRAAQVLEHVEKFDEEGKRLASNDIGNERIDGFTSSGEARHGTEAGRLQDFGKYGFSNLQGELNHIETAGEDDKAREEAEALGIQWERPDGDDRSAEDIINDNPLLKDLGNQSGVKDMLKERVGDFEEDADAAYRAAQVLEHIESFDEDGKRQASNDVGNGSIDGFTSSDEARHGTEAGRLQDFGKHGFSSLKGELVSPDTVGDNKELREQAESAGIQWELPDDDKRSAQDIIDDSPLLKNLGNQSGIKDMLKERVGDFEHDADAAYRASQVLDRITMYDEEGNSLSGGDVANSSIDGFTSSDEARNGTEAGRLQDFGKYGFEALQDVKPTDEIGSYQDFLDANPDADDVSKTLAKYTAIIEENYDAIRGKTESGKYLTAEALKQYRDENPQISDDFKEALDFWSKPGAFDLLETSKSPLRQKTDGDLSKNDLSNWLGTHAPKDAGSAITYLTEVINANAVGDVDTDKLSGDLFENPQDYSAEEKAAALQDLLTAQKLITEGAAAGMWKDDYSKVSIANSVRGHPDPEKLLQDVNDHIAILEKDTEVMEYLEESSTSQISQLFEDNKALGEALETTYDEDIKSGEALDLLWDSKMKDGKTDQQAVLAEFFGAAQMFQSALGIDDIGEIQDAVKGSKHNEELETFYEESLASGERLKELLKDNSFEEAASAFSAEVSLYNAALDPDFTEKFDTELNDNFSEIVQENAFQDASFDDLKEVFGVDGGDELDEEKVRDIIDQVKEENPEFFTNPDGTVATSDQIVAGIRGDWDVLRQGTKSLSELSLLNPGSGAKAAADAGVLHGVSGLFLAGVTIAKGVNGAGNLTDRQIVDITTGSVMTATLMTEGGMKNLQGYMKGISGLEIDDLAKTISSGLKKFENAAKGLGGIAGVAAGAYAIFDGVESIRKGDKVGGGISITAGSLGAMAGLASAVEGGLGMFAPSLLQRIPLGAIAGGLGALAAGAVAVALLIPGLIEEGKQQAKADDFGEVLSDYLTKYGVDGVKDGDYWDIPEEDWPGYDDGPTIGS</sequence>
<feature type="region of interest" description="Disordered" evidence="1">
    <location>
        <begin position="1"/>
        <end position="50"/>
    </location>
</feature>